<keyword evidence="2" id="KW-1185">Reference proteome</keyword>
<evidence type="ECO:0000313" key="1">
    <source>
        <dbReference type="EMBL" id="GFT32765.1"/>
    </source>
</evidence>
<organism evidence="1 2">
    <name type="scientific">Nephila pilipes</name>
    <name type="common">Giant wood spider</name>
    <name type="synonym">Nephila maculata</name>
    <dbReference type="NCBI Taxonomy" id="299642"/>
    <lineage>
        <taxon>Eukaryota</taxon>
        <taxon>Metazoa</taxon>
        <taxon>Ecdysozoa</taxon>
        <taxon>Arthropoda</taxon>
        <taxon>Chelicerata</taxon>
        <taxon>Arachnida</taxon>
        <taxon>Araneae</taxon>
        <taxon>Araneomorphae</taxon>
        <taxon>Entelegynae</taxon>
        <taxon>Araneoidea</taxon>
        <taxon>Nephilidae</taxon>
        <taxon>Nephila</taxon>
    </lineage>
</organism>
<dbReference type="Proteomes" id="UP000887013">
    <property type="component" value="Unassembled WGS sequence"/>
</dbReference>
<sequence length="92" mass="10570">MPERKKKISRVGVRSRQTSSISRYLESLKLELVLMERLETPSIILFVQGLVNEEINFNFKMILFRCETNFGGGGVMEAFGVKSPMVCRKVNR</sequence>
<accession>A0A8X6TQ90</accession>
<comment type="caution">
    <text evidence="1">The sequence shown here is derived from an EMBL/GenBank/DDBJ whole genome shotgun (WGS) entry which is preliminary data.</text>
</comment>
<proteinExistence type="predicted"/>
<dbReference type="AlphaFoldDB" id="A0A8X6TQ90"/>
<gene>
    <name evidence="1" type="ORF">NPIL_225171</name>
</gene>
<protein>
    <submittedName>
        <fullName evidence="1">Uncharacterized protein</fullName>
    </submittedName>
</protein>
<evidence type="ECO:0000313" key="2">
    <source>
        <dbReference type="Proteomes" id="UP000887013"/>
    </source>
</evidence>
<name>A0A8X6TQ90_NEPPI</name>
<dbReference type="EMBL" id="BMAW01013214">
    <property type="protein sequence ID" value="GFT32765.1"/>
    <property type="molecule type" value="Genomic_DNA"/>
</dbReference>
<reference evidence="1" key="1">
    <citation type="submission" date="2020-08" db="EMBL/GenBank/DDBJ databases">
        <title>Multicomponent nature underlies the extraordinary mechanical properties of spider dragline silk.</title>
        <authorList>
            <person name="Kono N."/>
            <person name="Nakamura H."/>
            <person name="Mori M."/>
            <person name="Yoshida Y."/>
            <person name="Ohtoshi R."/>
            <person name="Malay A.D."/>
            <person name="Moran D.A.P."/>
            <person name="Tomita M."/>
            <person name="Numata K."/>
            <person name="Arakawa K."/>
        </authorList>
    </citation>
    <scope>NUCLEOTIDE SEQUENCE</scope>
</reference>